<dbReference type="AlphaFoldDB" id="A0AAD6VTD5"/>
<evidence type="ECO:0000256" key="3">
    <source>
        <dbReference type="ARBA" id="ARBA00022833"/>
    </source>
</evidence>
<dbReference type="Proteomes" id="UP001219525">
    <property type="component" value="Unassembled WGS sequence"/>
</dbReference>
<evidence type="ECO:0000256" key="1">
    <source>
        <dbReference type="ARBA" id="ARBA00022723"/>
    </source>
</evidence>
<keyword evidence="3" id="KW-0862">Zinc</keyword>
<accession>A0AAD6VTD5</accession>
<dbReference type="SUPFAM" id="SSF57850">
    <property type="entry name" value="RING/U-box"/>
    <property type="match status" value="1"/>
</dbReference>
<comment type="caution">
    <text evidence="6">The sequence shown here is derived from an EMBL/GenBank/DDBJ whole genome shotgun (WGS) entry which is preliminary data.</text>
</comment>
<protein>
    <recommendedName>
        <fullName evidence="5">RING-type domain-containing protein</fullName>
    </recommendedName>
</protein>
<evidence type="ECO:0000313" key="6">
    <source>
        <dbReference type="EMBL" id="KAJ7222222.1"/>
    </source>
</evidence>
<name>A0AAD6VTD5_9AGAR</name>
<gene>
    <name evidence="6" type="ORF">GGX14DRAFT_558313</name>
</gene>
<evidence type="ECO:0000313" key="7">
    <source>
        <dbReference type="Proteomes" id="UP001219525"/>
    </source>
</evidence>
<dbReference type="Pfam" id="PF00097">
    <property type="entry name" value="zf-C3HC4"/>
    <property type="match status" value="1"/>
</dbReference>
<dbReference type="Gene3D" id="3.30.40.10">
    <property type="entry name" value="Zinc/RING finger domain, C3HC4 (zinc finger)"/>
    <property type="match status" value="1"/>
</dbReference>
<dbReference type="InterPro" id="IPR013083">
    <property type="entry name" value="Znf_RING/FYVE/PHD"/>
</dbReference>
<dbReference type="EMBL" id="JARJCW010000007">
    <property type="protein sequence ID" value="KAJ7222222.1"/>
    <property type="molecule type" value="Genomic_DNA"/>
</dbReference>
<keyword evidence="1" id="KW-0479">Metal-binding</keyword>
<dbReference type="PROSITE" id="PS50089">
    <property type="entry name" value="ZF_RING_2"/>
    <property type="match status" value="1"/>
</dbReference>
<reference evidence="6" key="1">
    <citation type="submission" date="2023-03" db="EMBL/GenBank/DDBJ databases">
        <title>Massive genome expansion in bonnet fungi (Mycena s.s.) driven by repeated elements and novel gene families across ecological guilds.</title>
        <authorList>
            <consortium name="Lawrence Berkeley National Laboratory"/>
            <person name="Harder C.B."/>
            <person name="Miyauchi S."/>
            <person name="Viragh M."/>
            <person name="Kuo A."/>
            <person name="Thoen E."/>
            <person name="Andreopoulos B."/>
            <person name="Lu D."/>
            <person name="Skrede I."/>
            <person name="Drula E."/>
            <person name="Henrissat B."/>
            <person name="Morin E."/>
            <person name="Kohler A."/>
            <person name="Barry K."/>
            <person name="LaButti K."/>
            <person name="Morin E."/>
            <person name="Salamov A."/>
            <person name="Lipzen A."/>
            <person name="Mereny Z."/>
            <person name="Hegedus B."/>
            <person name="Baldrian P."/>
            <person name="Stursova M."/>
            <person name="Weitz H."/>
            <person name="Taylor A."/>
            <person name="Grigoriev I.V."/>
            <person name="Nagy L.G."/>
            <person name="Martin F."/>
            <person name="Kauserud H."/>
        </authorList>
    </citation>
    <scope>NUCLEOTIDE SEQUENCE</scope>
    <source>
        <strain evidence="6">9144</strain>
    </source>
</reference>
<keyword evidence="2 4" id="KW-0863">Zinc-finger</keyword>
<proteinExistence type="predicted"/>
<organism evidence="6 7">
    <name type="scientific">Mycena pura</name>
    <dbReference type="NCBI Taxonomy" id="153505"/>
    <lineage>
        <taxon>Eukaryota</taxon>
        <taxon>Fungi</taxon>
        <taxon>Dikarya</taxon>
        <taxon>Basidiomycota</taxon>
        <taxon>Agaricomycotina</taxon>
        <taxon>Agaricomycetes</taxon>
        <taxon>Agaricomycetidae</taxon>
        <taxon>Agaricales</taxon>
        <taxon>Marasmiineae</taxon>
        <taxon>Mycenaceae</taxon>
        <taxon>Mycena</taxon>
    </lineage>
</organism>
<dbReference type="InterPro" id="IPR018957">
    <property type="entry name" value="Znf_C3HC4_RING-type"/>
</dbReference>
<evidence type="ECO:0000259" key="5">
    <source>
        <dbReference type="PROSITE" id="PS50089"/>
    </source>
</evidence>
<feature type="domain" description="RING-type" evidence="5">
    <location>
        <begin position="71"/>
        <end position="109"/>
    </location>
</feature>
<evidence type="ECO:0000256" key="4">
    <source>
        <dbReference type="PROSITE-ProRule" id="PRU00175"/>
    </source>
</evidence>
<dbReference type="GO" id="GO:0008270">
    <property type="term" value="F:zinc ion binding"/>
    <property type="evidence" value="ECO:0007669"/>
    <property type="project" value="UniProtKB-KW"/>
</dbReference>
<dbReference type="InterPro" id="IPR001841">
    <property type="entry name" value="Znf_RING"/>
</dbReference>
<sequence>MSNTLSDARRLLRQRYLAAQGPRREQRAPKPQPTKLRIRYTEGWEKLKEEDLYLTDALPPLVAYLPIKDTCTLCLGLKSHPVTYACGHSHCYVCIRLWLNSDWCCPECKTKMYRAPTRATEIEADIAARYPAWKDESEVDYSWDGLRFPRRRHLCPELTPEEFMALEPFSDQLYTKLSAP</sequence>
<evidence type="ECO:0000256" key="2">
    <source>
        <dbReference type="ARBA" id="ARBA00022771"/>
    </source>
</evidence>
<keyword evidence="7" id="KW-1185">Reference proteome</keyword>